<dbReference type="AlphaFoldDB" id="A0A975T7Q9"/>
<evidence type="ECO:0000313" key="1">
    <source>
        <dbReference type="EMBL" id="QXE23012.1"/>
    </source>
</evidence>
<gene>
    <name evidence="1" type="ORF">B6N60_01700</name>
</gene>
<dbReference type="EMBL" id="CP021056">
    <property type="protein sequence ID" value="QXE23012.1"/>
    <property type="molecule type" value="Genomic_DNA"/>
</dbReference>
<sequence>MYKRKKCYFSHNLKFFGAIAPIGLTHTQKPRKFQNLWLLFKNSFHQ</sequence>
<reference evidence="1" key="1">
    <citation type="submission" date="2017-04" db="EMBL/GenBank/DDBJ databases">
        <title>Genome deletions in a multicellular cyanobacterial endosymbiont for morphological adaptation in marine diatoms.</title>
        <authorList>
            <person name="Wang Y."/>
            <person name="Gao H."/>
            <person name="Li R."/>
            <person name="Xu X."/>
        </authorList>
    </citation>
    <scope>NUCLEOTIDE SEQUENCE</scope>
    <source>
        <strain evidence="1">FACHB 800</strain>
    </source>
</reference>
<dbReference type="KEGG" id="rsin:B6N60_01700"/>
<organism evidence="1 2">
    <name type="scientific">Richelia sinica FACHB-800</name>
    <dbReference type="NCBI Taxonomy" id="1357546"/>
    <lineage>
        <taxon>Bacteria</taxon>
        <taxon>Bacillati</taxon>
        <taxon>Cyanobacteriota</taxon>
        <taxon>Cyanophyceae</taxon>
        <taxon>Nostocales</taxon>
        <taxon>Nostocaceae</taxon>
        <taxon>Richelia</taxon>
    </lineage>
</organism>
<name>A0A975T7Q9_9NOST</name>
<evidence type="ECO:0000313" key="2">
    <source>
        <dbReference type="Proteomes" id="UP000683511"/>
    </source>
</evidence>
<accession>A0A975T7Q9</accession>
<keyword evidence="2" id="KW-1185">Reference proteome</keyword>
<protein>
    <submittedName>
        <fullName evidence="1">Uncharacterized protein</fullName>
    </submittedName>
</protein>
<dbReference type="Proteomes" id="UP000683511">
    <property type="component" value="Chromosome"/>
</dbReference>
<proteinExistence type="predicted"/>